<dbReference type="Gene3D" id="3.20.20.80">
    <property type="entry name" value="Glycosidases"/>
    <property type="match status" value="1"/>
</dbReference>
<dbReference type="InterPro" id="IPR017853">
    <property type="entry name" value="GH"/>
</dbReference>
<accession>A0A370D7V6</accession>
<dbReference type="InterPro" id="IPR052177">
    <property type="entry name" value="Divisome_Glycosyl_Hydrolase"/>
</dbReference>
<organism evidence="3 4">
    <name type="scientific">endosymbiont of Galathealinum brachiosum</name>
    <dbReference type="NCBI Taxonomy" id="2200906"/>
    <lineage>
        <taxon>Bacteria</taxon>
        <taxon>Pseudomonadati</taxon>
        <taxon>Pseudomonadota</taxon>
        <taxon>Gammaproteobacteria</taxon>
        <taxon>sulfur-oxidizing symbionts</taxon>
    </lineage>
</organism>
<dbReference type="SUPFAM" id="SSF51445">
    <property type="entry name" value="(Trans)glycosidases"/>
    <property type="match status" value="1"/>
</dbReference>
<dbReference type="Pfam" id="PF02638">
    <property type="entry name" value="GHL10"/>
    <property type="match status" value="1"/>
</dbReference>
<reference evidence="3 4" key="1">
    <citation type="journal article" date="2018" name="ISME J.">
        <title>Endosymbiont genomes yield clues of tubeworm success.</title>
        <authorList>
            <person name="Li Y."/>
            <person name="Liles M.R."/>
            <person name="Halanych K.M."/>
        </authorList>
    </citation>
    <scope>NUCLEOTIDE SEQUENCE [LARGE SCALE GENOMIC DNA]</scope>
    <source>
        <strain evidence="3">A1464</strain>
    </source>
</reference>
<dbReference type="Pfam" id="PF13385">
    <property type="entry name" value="Laminin_G_3"/>
    <property type="match status" value="1"/>
</dbReference>
<name>A0A370D7V6_9GAMM</name>
<dbReference type="PANTHER" id="PTHR43405:SF1">
    <property type="entry name" value="GLYCOSYL HYDROLASE DIGH"/>
    <property type="match status" value="1"/>
</dbReference>
<proteinExistence type="predicted"/>
<protein>
    <recommendedName>
        <fullName evidence="2">Glycosyl hydrolase-like 10 domain-containing protein</fullName>
    </recommendedName>
</protein>
<evidence type="ECO:0000256" key="1">
    <source>
        <dbReference type="ARBA" id="ARBA00022729"/>
    </source>
</evidence>
<dbReference type="SUPFAM" id="SSF49899">
    <property type="entry name" value="Concanavalin A-like lectins/glucanases"/>
    <property type="match status" value="1"/>
</dbReference>
<gene>
    <name evidence="3" type="ORF">DIZ80_12970</name>
</gene>
<comment type="caution">
    <text evidence="3">The sequence shown here is derived from an EMBL/GenBank/DDBJ whole genome shotgun (WGS) entry which is preliminary data.</text>
</comment>
<evidence type="ECO:0000259" key="2">
    <source>
        <dbReference type="Pfam" id="PF02638"/>
    </source>
</evidence>
<evidence type="ECO:0000313" key="3">
    <source>
        <dbReference type="EMBL" id="RDH81028.1"/>
    </source>
</evidence>
<keyword evidence="4" id="KW-1185">Reference proteome</keyword>
<dbReference type="AlphaFoldDB" id="A0A370D7V6"/>
<feature type="domain" description="Glycosyl hydrolase-like 10" evidence="2">
    <location>
        <begin position="377"/>
        <end position="519"/>
    </location>
</feature>
<sequence length="597" mass="68691">MFVRILKKCIYLLLLVLPEAAVSIPLPIMTLDFDRGENLDEFNSLNNSDESDLRYVDGLIGKGLALKKECISLKLKKTLESENGSFSMWLKPDWDYYKNNDGKLISHSFMSMKWSDGSYLVLSDGWWEKSGGSQFTYFIFNNKKYNHTHGKIIYKKNQWVNLAVTWNKTAKQINLYKNGKLISSREKTIGSGNYANELIIGCDKGTSLFASRWVDAVIDDVKIYNVTLSENEVLKSIGISKNKIDNIEHAFLNENKGTIAHDEKAPENRVMFDSYPASWQTREQALKTVKKLYESGINVYIPCVWYGDGARFNSNVAPFASYKGKGEPLRYLIEVAHEFGIEVHPWVTVTYRSKKFLKNFYDKGTPPKAFDVQNIKFRDFIVEFITDLVKRYDVDGVNLDYIRTMGISKSIKSKNKFLKKYNKALLSEIKDIDGNHAWNNNVQDFVNNPIDDIVIRLSKNIRSIKPKVIISVDAHPKPLFLGQSRQGRNAIKWLNKGLIDVIYTMNYKSDFDFMNVDLVKREVDDPEKVVVLMGVSEKDGKVVSTRASNKVEKLVRFSRSKWDSGVAFYPYSKVTDELHSLFKNKLFKHNVKTKWPD</sequence>
<dbReference type="InterPro" id="IPR013320">
    <property type="entry name" value="ConA-like_dom_sf"/>
</dbReference>
<dbReference type="Gene3D" id="2.60.120.200">
    <property type="match status" value="1"/>
</dbReference>
<dbReference type="InterPro" id="IPR003790">
    <property type="entry name" value="GHL10"/>
</dbReference>
<keyword evidence="1" id="KW-0732">Signal</keyword>
<evidence type="ECO:0000313" key="4">
    <source>
        <dbReference type="Proteomes" id="UP000254266"/>
    </source>
</evidence>
<dbReference type="Proteomes" id="UP000254266">
    <property type="component" value="Unassembled WGS sequence"/>
</dbReference>
<dbReference type="EMBL" id="QFXC01000013">
    <property type="protein sequence ID" value="RDH81028.1"/>
    <property type="molecule type" value="Genomic_DNA"/>
</dbReference>
<dbReference type="PANTHER" id="PTHR43405">
    <property type="entry name" value="GLYCOSYL HYDROLASE DIGH"/>
    <property type="match status" value="1"/>
</dbReference>